<proteinExistence type="predicted"/>
<dbReference type="AlphaFoldDB" id="A0A9W6BTH0"/>
<feature type="compositionally biased region" description="Low complexity" evidence="1">
    <location>
        <begin position="48"/>
        <end position="58"/>
    </location>
</feature>
<evidence type="ECO:0000313" key="2">
    <source>
        <dbReference type="EMBL" id="GLC57932.1"/>
    </source>
</evidence>
<evidence type="ECO:0000313" key="3">
    <source>
        <dbReference type="Proteomes" id="UP001165080"/>
    </source>
</evidence>
<organism evidence="2 3">
    <name type="scientific">Pleodorina starrii</name>
    <dbReference type="NCBI Taxonomy" id="330485"/>
    <lineage>
        <taxon>Eukaryota</taxon>
        <taxon>Viridiplantae</taxon>
        <taxon>Chlorophyta</taxon>
        <taxon>core chlorophytes</taxon>
        <taxon>Chlorophyceae</taxon>
        <taxon>CS clade</taxon>
        <taxon>Chlamydomonadales</taxon>
        <taxon>Volvocaceae</taxon>
        <taxon>Pleodorina</taxon>
    </lineage>
</organism>
<feature type="region of interest" description="Disordered" evidence="1">
    <location>
        <begin position="27"/>
        <end position="58"/>
    </location>
</feature>
<keyword evidence="3" id="KW-1185">Reference proteome</keyword>
<dbReference type="EMBL" id="BRXU01000020">
    <property type="protein sequence ID" value="GLC57932.1"/>
    <property type="molecule type" value="Genomic_DNA"/>
</dbReference>
<comment type="caution">
    <text evidence="2">The sequence shown here is derived from an EMBL/GenBank/DDBJ whole genome shotgun (WGS) entry which is preliminary data.</text>
</comment>
<reference evidence="2 3" key="1">
    <citation type="journal article" date="2023" name="Commun. Biol.">
        <title>Reorganization of the ancestral sex-determining regions during the evolution of trioecy in Pleodorina starrii.</title>
        <authorList>
            <person name="Takahashi K."/>
            <person name="Suzuki S."/>
            <person name="Kawai-Toyooka H."/>
            <person name="Yamamoto K."/>
            <person name="Hamaji T."/>
            <person name="Ootsuki R."/>
            <person name="Yamaguchi H."/>
            <person name="Kawachi M."/>
            <person name="Higashiyama T."/>
            <person name="Nozaki H."/>
        </authorList>
    </citation>
    <scope>NUCLEOTIDE SEQUENCE [LARGE SCALE GENOMIC DNA]</scope>
    <source>
        <strain evidence="2 3">NIES-4479</strain>
    </source>
</reference>
<accession>A0A9W6BTH0</accession>
<name>A0A9W6BTH0_9CHLO</name>
<evidence type="ECO:0000256" key="1">
    <source>
        <dbReference type="SAM" id="MobiDB-lite"/>
    </source>
</evidence>
<dbReference type="Proteomes" id="UP001165080">
    <property type="component" value="Unassembled WGS sequence"/>
</dbReference>
<protein>
    <submittedName>
        <fullName evidence="2">Uncharacterized protein</fullName>
    </submittedName>
</protein>
<sequence length="100" mass="10758">MEIDETGHIFTGQFHWLRRVISSSPTLTTSAWKSRPSSVSSPPKPTPKRSSSANPSASIPAACPHAVYFEHQSTHRDMLGIVVHHAAPPCPALAAPPPSR</sequence>
<gene>
    <name evidence="2" type="primary">PLESTB001913</name>
    <name evidence="2" type="ORF">PLESTB_001291100</name>
</gene>